<protein>
    <submittedName>
        <fullName evidence="2">Unannotated protein</fullName>
    </submittedName>
</protein>
<sequence>MMVTIAIWPITTEVKPSKALGSDLTILKATRVLTAFWSVSIFASVRASKYGSGFKKIKIKVAARIKVTTAIRYGPTSLGKPSDSASTPAGSIKFGPNTEPTVDAQTTKERSLARFSSVAKSIAPNLA</sequence>
<evidence type="ECO:0000313" key="2">
    <source>
        <dbReference type="EMBL" id="CAB4787337.1"/>
    </source>
</evidence>
<accession>A0A6J6WZB2</accession>
<dbReference type="EMBL" id="CAEZZS010000106">
    <property type="protein sequence ID" value="CAB4787337.1"/>
    <property type="molecule type" value="Genomic_DNA"/>
</dbReference>
<feature type="region of interest" description="Disordered" evidence="1">
    <location>
        <begin position="74"/>
        <end position="109"/>
    </location>
</feature>
<dbReference type="AlphaFoldDB" id="A0A6J6WZB2"/>
<reference evidence="2" key="1">
    <citation type="submission" date="2020-05" db="EMBL/GenBank/DDBJ databases">
        <authorList>
            <person name="Chiriac C."/>
            <person name="Salcher M."/>
            <person name="Ghai R."/>
            <person name="Kavagutti S V."/>
        </authorList>
    </citation>
    <scope>NUCLEOTIDE SEQUENCE</scope>
</reference>
<organism evidence="2">
    <name type="scientific">freshwater metagenome</name>
    <dbReference type="NCBI Taxonomy" id="449393"/>
    <lineage>
        <taxon>unclassified sequences</taxon>
        <taxon>metagenomes</taxon>
        <taxon>ecological metagenomes</taxon>
    </lineage>
</organism>
<evidence type="ECO:0000256" key="1">
    <source>
        <dbReference type="SAM" id="MobiDB-lite"/>
    </source>
</evidence>
<name>A0A6J6WZB2_9ZZZZ</name>
<gene>
    <name evidence="2" type="ORF">UFOPK2922_01412</name>
</gene>
<proteinExistence type="predicted"/>